<organism evidence="3 4">
    <name type="scientific">Pigmentiphaga kullae</name>
    <dbReference type="NCBI Taxonomy" id="151784"/>
    <lineage>
        <taxon>Bacteria</taxon>
        <taxon>Pseudomonadati</taxon>
        <taxon>Pseudomonadota</taxon>
        <taxon>Betaproteobacteria</taxon>
        <taxon>Burkholderiales</taxon>
        <taxon>Alcaligenaceae</taxon>
        <taxon>Pigmentiphaga</taxon>
    </lineage>
</organism>
<dbReference type="Proteomes" id="UP000292445">
    <property type="component" value="Unassembled WGS sequence"/>
</dbReference>
<feature type="domain" description="VanZ-like" evidence="2">
    <location>
        <begin position="41"/>
        <end position="110"/>
    </location>
</feature>
<dbReference type="AlphaFoldDB" id="A0A4Q7N7S5"/>
<dbReference type="Pfam" id="PF04892">
    <property type="entry name" value="VanZ"/>
    <property type="match status" value="1"/>
</dbReference>
<dbReference type="PANTHER" id="PTHR28008">
    <property type="entry name" value="DOMAIN PROTEIN, PUTATIVE (AFU_ORTHOLOGUE AFUA_3G10980)-RELATED"/>
    <property type="match status" value="1"/>
</dbReference>
<evidence type="ECO:0000313" key="3">
    <source>
        <dbReference type="EMBL" id="RZS78027.1"/>
    </source>
</evidence>
<proteinExistence type="predicted"/>
<gene>
    <name evidence="3" type="ORF">EV675_4667</name>
</gene>
<keyword evidence="4" id="KW-1185">Reference proteome</keyword>
<keyword evidence="1" id="KW-0812">Transmembrane</keyword>
<feature type="transmembrane region" description="Helical" evidence="1">
    <location>
        <begin position="95"/>
        <end position="115"/>
    </location>
</feature>
<dbReference type="PANTHER" id="PTHR28008:SF1">
    <property type="entry name" value="DOMAIN PROTEIN, PUTATIVE (AFU_ORTHOLOGUE AFUA_3G10980)-RELATED"/>
    <property type="match status" value="1"/>
</dbReference>
<name>A0A4Q7N7S5_9BURK</name>
<protein>
    <submittedName>
        <fullName evidence="3">VanZ like protein</fullName>
    </submittedName>
</protein>
<dbReference type="OrthoDB" id="5568182at2"/>
<comment type="caution">
    <text evidence="3">The sequence shown here is derived from an EMBL/GenBank/DDBJ whole genome shotgun (WGS) entry which is preliminary data.</text>
</comment>
<dbReference type="RefSeq" id="WP_130360478.1">
    <property type="nucleotide sequence ID" value="NZ_SGXC01000003.1"/>
</dbReference>
<dbReference type="NCBIfam" id="NF037970">
    <property type="entry name" value="vanZ_1"/>
    <property type="match status" value="1"/>
</dbReference>
<evidence type="ECO:0000313" key="4">
    <source>
        <dbReference type="Proteomes" id="UP000292445"/>
    </source>
</evidence>
<evidence type="ECO:0000259" key="2">
    <source>
        <dbReference type="Pfam" id="PF04892"/>
    </source>
</evidence>
<evidence type="ECO:0000256" key="1">
    <source>
        <dbReference type="SAM" id="Phobius"/>
    </source>
</evidence>
<sequence>MNLRLTAFGGWKPLFWAALLGILALSLLPSATPLPTTGWDKTNHLLGFGVLAALARFAYPGPAWPRLLGLLAYGALIEILQSMTPDRSAEWADLFADSLGIAIGWCVAWVATIGLQRRA</sequence>
<dbReference type="EMBL" id="SGXC01000003">
    <property type="protein sequence ID" value="RZS78027.1"/>
    <property type="molecule type" value="Genomic_DNA"/>
</dbReference>
<reference evidence="3 4" key="1">
    <citation type="submission" date="2019-02" db="EMBL/GenBank/DDBJ databases">
        <title>Genomic Encyclopedia of Type Strains, Phase IV (KMG-IV): sequencing the most valuable type-strain genomes for metagenomic binning, comparative biology and taxonomic classification.</title>
        <authorList>
            <person name="Goeker M."/>
        </authorList>
    </citation>
    <scope>NUCLEOTIDE SEQUENCE [LARGE SCALE GENOMIC DNA]</scope>
    <source>
        <strain evidence="3 4">K24</strain>
    </source>
</reference>
<keyword evidence="1" id="KW-0472">Membrane</keyword>
<keyword evidence="1" id="KW-1133">Transmembrane helix</keyword>
<dbReference type="InterPro" id="IPR006976">
    <property type="entry name" value="VanZ-like"/>
</dbReference>
<accession>A0A4Q7N7S5</accession>